<gene>
    <name evidence="3" type="ORF">E1B28_005648</name>
</gene>
<dbReference type="PANTHER" id="PTHR44329">
    <property type="entry name" value="SERINE/THREONINE-PROTEIN KINASE TNNI3K-RELATED"/>
    <property type="match status" value="1"/>
</dbReference>
<dbReference type="GO" id="GO:0005524">
    <property type="term" value="F:ATP binding"/>
    <property type="evidence" value="ECO:0007669"/>
    <property type="project" value="InterPro"/>
</dbReference>
<dbReference type="InterPro" id="IPR011009">
    <property type="entry name" value="Kinase-like_dom_sf"/>
</dbReference>
<reference evidence="3" key="1">
    <citation type="journal article" date="2021" name="Genome Biol. Evol.">
        <title>The assembled and annotated genome of the fairy-ring fungus Marasmius oreades.</title>
        <authorList>
            <person name="Hiltunen M."/>
            <person name="Ament-Velasquez S.L."/>
            <person name="Johannesson H."/>
        </authorList>
    </citation>
    <scope>NUCLEOTIDE SEQUENCE</scope>
    <source>
        <strain evidence="3">03SP1</strain>
    </source>
</reference>
<dbReference type="RefSeq" id="XP_043011309.1">
    <property type="nucleotide sequence ID" value="XM_043150222.1"/>
</dbReference>
<evidence type="ECO:0000313" key="3">
    <source>
        <dbReference type="EMBL" id="KAG7094839.1"/>
    </source>
</evidence>
<dbReference type="InterPro" id="IPR001245">
    <property type="entry name" value="Ser-Thr/Tyr_kinase_cat_dom"/>
</dbReference>
<feature type="compositionally biased region" description="Basic residues" evidence="1">
    <location>
        <begin position="228"/>
        <end position="241"/>
    </location>
</feature>
<dbReference type="SUPFAM" id="SSF56112">
    <property type="entry name" value="Protein kinase-like (PK-like)"/>
    <property type="match status" value="1"/>
</dbReference>
<dbReference type="InterPro" id="IPR051681">
    <property type="entry name" value="Ser/Thr_Kinases-Pseudokinases"/>
</dbReference>
<dbReference type="Proteomes" id="UP001049176">
    <property type="component" value="Chromosome 3"/>
</dbReference>
<dbReference type="KEGG" id="more:E1B28_005648"/>
<accession>A0A9P7S3L1</accession>
<feature type="domain" description="Protein kinase" evidence="2">
    <location>
        <begin position="1"/>
        <end position="116"/>
    </location>
</feature>
<dbReference type="Pfam" id="PF07714">
    <property type="entry name" value="PK_Tyr_Ser-Thr"/>
    <property type="match status" value="1"/>
</dbReference>
<dbReference type="PROSITE" id="PS50011">
    <property type="entry name" value="PROTEIN_KINASE_DOM"/>
    <property type="match status" value="1"/>
</dbReference>
<evidence type="ECO:0000256" key="1">
    <source>
        <dbReference type="SAM" id="MobiDB-lite"/>
    </source>
</evidence>
<protein>
    <recommendedName>
        <fullName evidence="2">Protein kinase domain-containing protein</fullName>
    </recommendedName>
</protein>
<dbReference type="EMBL" id="CM032183">
    <property type="protein sequence ID" value="KAG7094839.1"/>
    <property type="molecule type" value="Genomic_DNA"/>
</dbReference>
<dbReference type="GO" id="GO:0004674">
    <property type="term" value="F:protein serine/threonine kinase activity"/>
    <property type="evidence" value="ECO:0007669"/>
    <property type="project" value="TreeGrafter"/>
</dbReference>
<dbReference type="GeneID" id="66074724"/>
<name>A0A9P7S3L1_9AGAR</name>
<proteinExistence type="predicted"/>
<organism evidence="3 4">
    <name type="scientific">Marasmius oreades</name>
    <name type="common">fairy-ring Marasmius</name>
    <dbReference type="NCBI Taxonomy" id="181124"/>
    <lineage>
        <taxon>Eukaryota</taxon>
        <taxon>Fungi</taxon>
        <taxon>Dikarya</taxon>
        <taxon>Basidiomycota</taxon>
        <taxon>Agaricomycotina</taxon>
        <taxon>Agaricomycetes</taxon>
        <taxon>Agaricomycetidae</taxon>
        <taxon>Agaricales</taxon>
        <taxon>Marasmiineae</taxon>
        <taxon>Marasmiaceae</taxon>
        <taxon>Marasmius</taxon>
    </lineage>
</organism>
<evidence type="ECO:0000313" key="4">
    <source>
        <dbReference type="Proteomes" id="UP001049176"/>
    </source>
</evidence>
<dbReference type="InterPro" id="IPR000719">
    <property type="entry name" value="Prot_kinase_dom"/>
</dbReference>
<dbReference type="PANTHER" id="PTHR44329:SF289">
    <property type="entry name" value="SERINE_THREONINE-PROTEIN KINASE VIK"/>
    <property type="match status" value="1"/>
</dbReference>
<dbReference type="AlphaFoldDB" id="A0A9P7S3L1"/>
<keyword evidence="4" id="KW-1185">Reference proteome</keyword>
<comment type="caution">
    <text evidence="3">The sequence shown here is derived from an EMBL/GenBank/DDBJ whole genome shotgun (WGS) entry which is preliminary data.</text>
</comment>
<dbReference type="OrthoDB" id="346907at2759"/>
<dbReference type="Gene3D" id="1.10.510.10">
    <property type="entry name" value="Transferase(Phosphotransferase) domain 1"/>
    <property type="match status" value="1"/>
</dbReference>
<evidence type="ECO:0000259" key="2">
    <source>
        <dbReference type="PROSITE" id="PS50011"/>
    </source>
</evidence>
<feature type="region of interest" description="Disordered" evidence="1">
    <location>
        <begin position="217"/>
        <end position="241"/>
    </location>
</feature>
<sequence>MIPTTTGVIKGSIRWMAPEVYAFSTGTVEKNAKEDRTPRDIYAFACTVLEILTGKPPFSGLIDPAVFYQVSVRRMRPERPSEGWCPNHIWNLVELCWDEDPLKRPRTHTYLQQIMLSGNPDPGGPGFKSEGPGTPIPLDTSPHQFDKSPLIDYTDILGDTSEDEFNIFPIDDSPYLNALSTDIKKLVREWEIVAPAQPRTWIEEMVDASGVHECLRNENQNSGGVGRARNHKRNSRARRIG</sequence>